<dbReference type="EMBL" id="SNVW01000011">
    <property type="protein sequence ID" value="TDN42549.1"/>
    <property type="molecule type" value="Genomic_DNA"/>
</dbReference>
<dbReference type="Proteomes" id="UP000295764">
    <property type="component" value="Unassembled WGS sequence"/>
</dbReference>
<evidence type="ECO:0008006" key="3">
    <source>
        <dbReference type="Google" id="ProtNLM"/>
    </source>
</evidence>
<evidence type="ECO:0000313" key="1">
    <source>
        <dbReference type="EMBL" id="TDN42549.1"/>
    </source>
</evidence>
<organism evidence="1 2">
    <name type="scientific">Curtobacterium flaccumfaciens</name>
    <dbReference type="NCBI Taxonomy" id="2035"/>
    <lineage>
        <taxon>Bacteria</taxon>
        <taxon>Bacillati</taxon>
        <taxon>Actinomycetota</taxon>
        <taxon>Actinomycetes</taxon>
        <taxon>Micrococcales</taxon>
        <taxon>Microbacteriaceae</taxon>
        <taxon>Curtobacterium</taxon>
    </lineage>
</organism>
<proteinExistence type="predicted"/>
<dbReference type="RefSeq" id="WP_133520655.1">
    <property type="nucleotide sequence ID" value="NZ_SNVW01000011.1"/>
</dbReference>
<name>A0A4R6DEY8_9MICO</name>
<dbReference type="OrthoDB" id="4774641at2"/>
<reference evidence="1 2" key="1">
    <citation type="submission" date="2019-03" db="EMBL/GenBank/DDBJ databases">
        <title>Genomic analyses of the natural microbiome of Caenorhabditis elegans.</title>
        <authorList>
            <person name="Samuel B."/>
        </authorList>
    </citation>
    <scope>NUCLEOTIDE SEQUENCE [LARGE SCALE GENOMIC DNA]</scope>
    <source>
        <strain evidence="1 2">JUb65</strain>
    </source>
</reference>
<gene>
    <name evidence="1" type="ORF">EDF64_11124</name>
</gene>
<evidence type="ECO:0000313" key="2">
    <source>
        <dbReference type="Proteomes" id="UP000295764"/>
    </source>
</evidence>
<accession>A0A4R6DEY8</accession>
<protein>
    <recommendedName>
        <fullName evidence="3">STAS domain-containing protein</fullName>
    </recommendedName>
</protein>
<sequence>MTLKITLPRLVGTREAADDLVENASGTPEGGVVYVNGRALATSTISFADELVKKLAERGASNILLVSAPERFERQMTDASKHHNHVAVNIASAADLAAI</sequence>
<dbReference type="AlphaFoldDB" id="A0A4R6DEY8"/>
<comment type="caution">
    <text evidence="1">The sequence shown here is derived from an EMBL/GenBank/DDBJ whole genome shotgun (WGS) entry which is preliminary data.</text>
</comment>